<evidence type="ECO:0000313" key="1">
    <source>
        <dbReference type="EMBL" id="KJH44754.1"/>
    </source>
</evidence>
<dbReference type="Proteomes" id="UP000053766">
    <property type="component" value="Unassembled WGS sequence"/>
</dbReference>
<reference evidence="2" key="2">
    <citation type="journal article" date="2016" name="Sci. Rep.">
        <title>Dictyocaulus viviparus genome, variome and transcriptome elucidate lungworm biology and support future intervention.</title>
        <authorList>
            <person name="McNulty S.N."/>
            <person name="Strube C."/>
            <person name="Rosa B.A."/>
            <person name="Martin J.C."/>
            <person name="Tyagi R."/>
            <person name="Choi Y.J."/>
            <person name="Wang Q."/>
            <person name="Hallsworth Pepin K."/>
            <person name="Zhang X."/>
            <person name="Ozersky P."/>
            <person name="Wilson R.K."/>
            <person name="Sternberg P.W."/>
            <person name="Gasser R.B."/>
            <person name="Mitreva M."/>
        </authorList>
    </citation>
    <scope>NUCLEOTIDE SEQUENCE [LARGE SCALE GENOMIC DNA]</scope>
    <source>
        <strain evidence="2">HannoverDv2000</strain>
    </source>
</reference>
<protein>
    <submittedName>
        <fullName evidence="1">Uncharacterized protein</fullName>
    </submittedName>
</protein>
<evidence type="ECO:0000313" key="2">
    <source>
        <dbReference type="Proteomes" id="UP000053766"/>
    </source>
</evidence>
<accession>A0A0D8XLU7</accession>
<dbReference type="AlphaFoldDB" id="A0A0D8XLU7"/>
<proteinExistence type="predicted"/>
<sequence>MLDSFVVARRIRFQNFMKLVIVTQYGHITKKGGVRVKLELVFRRTKDCLFINVTYNNGCVERQLFDLCRITNFLSERLS</sequence>
<reference evidence="1 2" key="1">
    <citation type="submission" date="2013-11" db="EMBL/GenBank/DDBJ databases">
        <title>Draft genome of the bovine lungworm Dictyocaulus viviparus.</title>
        <authorList>
            <person name="Mitreva M."/>
        </authorList>
    </citation>
    <scope>NUCLEOTIDE SEQUENCE [LARGE SCALE GENOMIC DNA]</scope>
    <source>
        <strain evidence="1 2">HannoverDv2000</strain>
    </source>
</reference>
<organism evidence="1 2">
    <name type="scientific">Dictyocaulus viviparus</name>
    <name type="common">Bovine lungworm</name>
    <dbReference type="NCBI Taxonomy" id="29172"/>
    <lineage>
        <taxon>Eukaryota</taxon>
        <taxon>Metazoa</taxon>
        <taxon>Ecdysozoa</taxon>
        <taxon>Nematoda</taxon>
        <taxon>Chromadorea</taxon>
        <taxon>Rhabditida</taxon>
        <taxon>Rhabditina</taxon>
        <taxon>Rhabditomorpha</taxon>
        <taxon>Strongyloidea</taxon>
        <taxon>Metastrongylidae</taxon>
        <taxon>Dictyocaulus</taxon>
    </lineage>
</organism>
<keyword evidence="2" id="KW-1185">Reference proteome</keyword>
<name>A0A0D8XLU7_DICVI</name>
<gene>
    <name evidence="1" type="ORF">DICVIV_09213</name>
</gene>
<dbReference type="EMBL" id="KN716451">
    <property type="protein sequence ID" value="KJH44754.1"/>
    <property type="molecule type" value="Genomic_DNA"/>
</dbReference>